<dbReference type="InterPro" id="IPR011709">
    <property type="entry name" value="DEAD-box_helicase_OB_fold"/>
</dbReference>
<dbReference type="Proteomes" id="UP001208570">
    <property type="component" value="Unassembled WGS sequence"/>
</dbReference>
<evidence type="ECO:0000256" key="5">
    <source>
        <dbReference type="ARBA" id="ARBA00022801"/>
    </source>
</evidence>
<dbReference type="GO" id="GO:0071013">
    <property type="term" value="C:catalytic step 2 spliceosome"/>
    <property type="evidence" value="ECO:0007669"/>
    <property type="project" value="TreeGrafter"/>
</dbReference>
<dbReference type="EMBL" id="JAODUP010000655">
    <property type="protein sequence ID" value="KAK2145816.1"/>
    <property type="molecule type" value="Genomic_DNA"/>
</dbReference>
<evidence type="ECO:0000259" key="14">
    <source>
        <dbReference type="PROSITE" id="PS51192"/>
    </source>
</evidence>
<dbReference type="InterPro" id="IPR014001">
    <property type="entry name" value="Helicase_ATP-bd"/>
</dbReference>
<evidence type="ECO:0000313" key="17">
    <source>
        <dbReference type="Proteomes" id="UP001208570"/>
    </source>
</evidence>
<evidence type="ECO:0000256" key="7">
    <source>
        <dbReference type="ARBA" id="ARBA00022840"/>
    </source>
</evidence>
<keyword evidence="17" id="KW-1185">Reference proteome</keyword>
<comment type="catalytic activity">
    <reaction evidence="10">
        <text>ATP + H2O = ADP + phosphate + H(+)</text>
        <dbReference type="Rhea" id="RHEA:13065"/>
        <dbReference type="ChEBI" id="CHEBI:15377"/>
        <dbReference type="ChEBI" id="CHEBI:15378"/>
        <dbReference type="ChEBI" id="CHEBI:30616"/>
        <dbReference type="ChEBI" id="CHEBI:43474"/>
        <dbReference type="ChEBI" id="CHEBI:456216"/>
        <dbReference type="EC" id="3.6.4.13"/>
    </reaction>
</comment>
<dbReference type="Gene3D" id="2.40.50.140">
    <property type="entry name" value="Nucleic acid-binding proteins"/>
    <property type="match status" value="1"/>
</dbReference>
<evidence type="ECO:0000256" key="8">
    <source>
        <dbReference type="ARBA" id="ARBA00023187"/>
    </source>
</evidence>
<evidence type="ECO:0000256" key="2">
    <source>
        <dbReference type="ARBA" id="ARBA00012552"/>
    </source>
</evidence>
<dbReference type="SMART" id="SM00487">
    <property type="entry name" value="DEXDc"/>
    <property type="match status" value="1"/>
</dbReference>
<evidence type="ECO:0000313" key="16">
    <source>
        <dbReference type="EMBL" id="KAK2145816.1"/>
    </source>
</evidence>
<dbReference type="PROSITE" id="PS50126">
    <property type="entry name" value="S1"/>
    <property type="match status" value="1"/>
</dbReference>
<dbReference type="InterPro" id="IPR048333">
    <property type="entry name" value="HA2_WH"/>
</dbReference>
<comment type="similarity">
    <text evidence="11">Belongs to the DEAD box helicase family. DEAH subfamily. DDX8/PRP22 sub-subfamily.</text>
</comment>
<dbReference type="CDD" id="cd17971">
    <property type="entry name" value="DEXHc_DHX8"/>
    <property type="match status" value="1"/>
</dbReference>
<feature type="domain" description="Helicase ATP-binding" evidence="14">
    <location>
        <begin position="556"/>
        <end position="719"/>
    </location>
</feature>
<evidence type="ECO:0000259" key="15">
    <source>
        <dbReference type="PROSITE" id="PS51194"/>
    </source>
</evidence>
<dbReference type="GO" id="GO:0000390">
    <property type="term" value="P:spliceosomal complex disassembly"/>
    <property type="evidence" value="ECO:0007669"/>
    <property type="project" value="TreeGrafter"/>
</dbReference>
<dbReference type="GO" id="GO:0003723">
    <property type="term" value="F:RNA binding"/>
    <property type="evidence" value="ECO:0007669"/>
    <property type="project" value="TreeGrafter"/>
</dbReference>
<protein>
    <recommendedName>
        <fullName evidence="2">RNA helicase</fullName>
        <ecNumber evidence="2">3.6.4.13</ecNumber>
    </recommendedName>
</protein>
<evidence type="ECO:0000256" key="12">
    <source>
        <dbReference type="SAM" id="MobiDB-lite"/>
    </source>
</evidence>
<feature type="region of interest" description="Disordered" evidence="12">
    <location>
        <begin position="75"/>
        <end position="98"/>
    </location>
</feature>
<dbReference type="CDD" id="cd05684">
    <property type="entry name" value="S1_DHX8_helicase"/>
    <property type="match status" value="1"/>
</dbReference>
<dbReference type="PROSITE" id="PS51194">
    <property type="entry name" value="HELICASE_CTER"/>
    <property type="match status" value="1"/>
</dbReference>
<name>A0AAD9J343_9ANNE</name>
<dbReference type="InterPro" id="IPR049621">
    <property type="entry name" value="S1_DHX8_helicase"/>
</dbReference>
<reference evidence="16" key="1">
    <citation type="journal article" date="2023" name="Mol. Biol. Evol.">
        <title>Third-Generation Sequencing Reveals the Adaptive Role of the Epigenome in Three Deep-Sea Polychaetes.</title>
        <authorList>
            <person name="Perez M."/>
            <person name="Aroh O."/>
            <person name="Sun Y."/>
            <person name="Lan Y."/>
            <person name="Juniper S.K."/>
            <person name="Young C.R."/>
            <person name="Angers B."/>
            <person name="Qian P.Y."/>
        </authorList>
    </citation>
    <scope>NUCLEOTIDE SEQUENCE</scope>
    <source>
        <strain evidence="16">P08H-3</strain>
    </source>
</reference>
<dbReference type="FunFam" id="3.40.50.300:FF:000101">
    <property type="entry name" value="Pre-mRNA-splicing factor ATP-dependent RNA helicase"/>
    <property type="match status" value="1"/>
</dbReference>
<dbReference type="Pfam" id="PF04408">
    <property type="entry name" value="WHD_HA2"/>
    <property type="match status" value="1"/>
</dbReference>
<dbReference type="CDD" id="cd18791">
    <property type="entry name" value="SF2_C_RHA"/>
    <property type="match status" value="1"/>
</dbReference>
<evidence type="ECO:0000256" key="6">
    <source>
        <dbReference type="ARBA" id="ARBA00022806"/>
    </source>
</evidence>
<comment type="subcellular location">
    <subcellularLocation>
        <location evidence="1">Nucleus</location>
    </subcellularLocation>
</comment>
<dbReference type="PROSITE" id="PS00690">
    <property type="entry name" value="DEAH_ATP_HELICASE"/>
    <property type="match status" value="1"/>
</dbReference>
<dbReference type="SMART" id="SM00490">
    <property type="entry name" value="HELICc"/>
    <property type="match status" value="1"/>
</dbReference>
<dbReference type="InterPro" id="IPR011545">
    <property type="entry name" value="DEAD/DEAH_box_helicase_dom"/>
</dbReference>
<dbReference type="Pfam" id="PF00271">
    <property type="entry name" value="Helicase_C"/>
    <property type="match status" value="1"/>
</dbReference>
<feature type="domain" description="Helicase C-terminal" evidence="15">
    <location>
        <begin position="737"/>
        <end position="917"/>
    </location>
</feature>
<dbReference type="InterPro" id="IPR049588">
    <property type="entry name" value="DHX8_GH2-like"/>
</dbReference>
<dbReference type="InterPro" id="IPR027417">
    <property type="entry name" value="P-loop_NTPase"/>
</dbReference>
<feature type="region of interest" description="Disordered" evidence="12">
    <location>
        <begin position="144"/>
        <end position="237"/>
    </location>
</feature>
<keyword evidence="6" id="KW-0347">Helicase</keyword>
<dbReference type="InterPro" id="IPR002464">
    <property type="entry name" value="DNA/RNA_helicase_DEAH_CS"/>
</dbReference>
<dbReference type="FunFam" id="3.40.50.300:FF:000191">
    <property type="entry name" value="Pre-mRNA-splicing factor ATP-dependent RNA helicase"/>
    <property type="match status" value="1"/>
</dbReference>
<gene>
    <name evidence="16" type="ORF">LSH36_655g00041</name>
</gene>
<dbReference type="InterPro" id="IPR001650">
    <property type="entry name" value="Helicase_C-like"/>
</dbReference>
<dbReference type="SMART" id="SM00847">
    <property type="entry name" value="HA2"/>
    <property type="match status" value="1"/>
</dbReference>
<feature type="region of interest" description="Disordered" evidence="12">
    <location>
        <begin position="320"/>
        <end position="363"/>
    </location>
</feature>
<feature type="compositionally biased region" description="Basic residues" evidence="12">
    <location>
        <begin position="78"/>
        <end position="88"/>
    </location>
</feature>
<dbReference type="PROSITE" id="PS51192">
    <property type="entry name" value="HELICASE_ATP_BIND_1"/>
    <property type="match status" value="1"/>
</dbReference>
<feature type="compositionally biased region" description="Basic residues" evidence="12">
    <location>
        <begin position="161"/>
        <end position="223"/>
    </location>
</feature>
<feature type="compositionally biased region" description="Polar residues" evidence="12">
    <location>
        <begin position="148"/>
        <end position="157"/>
    </location>
</feature>
<dbReference type="PANTHER" id="PTHR18934">
    <property type="entry name" value="ATP-DEPENDENT RNA HELICASE"/>
    <property type="match status" value="1"/>
</dbReference>
<keyword evidence="8" id="KW-0508">mRNA splicing</keyword>
<keyword evidence="5" id="KW-0378">Hydrolase</keyword>
<evidence type="ECO:0000256" key="10">
    <source>
        <dbReference type="ARBA" id="ARBA00047984"/>
    </source>
</evidence>
<dbReference type="InterPro" id="IPR044762">
    <property type="entry name" value="DHX8/Prp22_DEXHc"/>
</dbReference>
<dbReference type="GO" id="GO:0003724">
    <property type="term" value="F:RNA helicase activity"/>
    <property type="evidence" value="ECO:0007669"/>
    <property type="project" value="UniProtKB-EC"/>
</dbReference>
<evidence type="ECO:0000259" key="13">
    <source>
        <dbReference type="PROSITE" id="PS50126"/>
    </source>
</evidence>
<dbReference type="InterPro" id="IPR012340">
    <property type="entry name" value="NA-bd_OB-fold"/>
</dbReference>
<dbReference type="Pfam" id="PF21010">
    <property type="entry name" value="HA2_C"/>
    <property type="match status" value="1"/>
</dbReference>
<dbReference type="CDD" id="cd21691">
    <property type="entry name" value="GH2-like_DHX8"/>
    <property type="match status" value="1"/>
</dbReference>
<dbReference type="Pfam" id="PF00270">
    <property type="entry name" value="DEAD"/>
    <property type="match status" value="1"/>
</dbReference>
<keyword evidence="3" id="KW-0507">mRNA processing</keyword>
<dbReference type="SMART" id="SM00316">
    <property type="entry name" value="S1"/>
    <property type="match status" value="1"/>
</dbReference>
<accession>A0AAD9J343</accession>
<dbReference type="InterPro" id="IPR007502">
    <property type="entry name" value="Helicase-assoc_dom"/>
</dbReference>
<comment type="caution">
    <text evidence="16">The sequence shown here is derived from an EMBL/GenBank/DDBJ whole genome shotgun (WGS) entry which is preliminary data.</text>
</comment>
<dbReference type="PANTHER" id="PTHR18934:SF85">
    <property type="entry name" value="ATP-DEPENDENT RNA HELICASE DHX8"/>
    <property type="match status" value="1"/>
</dbReference>
<evidence type="ECO:0000256" key="1">
    <source>
        <dbReference type="ARBA" id="ARBA00004123"/>
    </source>
</evidence>
<feature type="compositionally biased region" description="Basic and acidic residues" evidence="12">
    <location>
        <begin position="89"/>
        <end position="98"/>
    </location>
</feature>
<dbReference type="SUPFAM" id="SSF52540">
    <property type="entry name" value="P-loop containing nucleoside triphosphate hydrolases"/>
    <property type="match status" value="1"/>
</dbReference>
<feature type="domain" description="S1 motif" evidence="13">
    <location>
        <begin position="248"/>
        <end position="319"/>
    </location>
</feature>
<dbReference type="GO" id="GO:0005524">
    <property type="term" value="F:ATP binding"/>
    <property type="evidence" value="ECO:0007669"/>
    <property type="project" value="UniProtKB-KW"/>
</dbReference>
<keyword evidence="7" id="KW-0067">ATP-binding</keyword>
<feature type="compositionally biased region" description="Basic and acidic residues" evidence="12">
    <location>
        <begin position="228"/>
        <end position="237"/>
    </location>
</feature>
<evidence type="ECO:0000256" key="11">
    <source>
        <dbReference type="ARBA" id="ARBA00060756"/>
    </source>
</evidence>
<dbReference type="SUPFAM" id="SSF50249">
    <property type="entry name" value="Nucleic acid-binding proteins"/>
    <property type="match status" value="1"/>
</dbReference>
<sequence>MDELQKLEHLSLVSKVCTELDNHYNLNDKDLAEFIIHLTEKNNTFEAFKKALEENGAIFSDSFIANLLRLIQKMKPQTAKKKKKKSKKSSFDEQETKADNDVELKKKLFPGLALPNDPQVRTMLKPSEKEDVKVADNMMQELEALLNPRSSDANISETGEKRHRERSRSRDRKHRRSRSRDRNRTRERKSRDRRHSRSRSRERRHSRSRSRDRHRERHRHRSRSLSQSRERKDRRISRAEIPLEPVVGHIYDGKVTTIMQFGCFVQLEGLKKRWEGLVHISQLRREGRVGSVSDVVQRGQKVKVKVLSFTGQKTSLSIKDVDQQNGTDLNPTHLGGSQGGETDSADARNPDRPSHVPLITDMPDMDETSEKRAIKRISSPERWELKQMMAANVIDKSDLPDFDEETGLLPKEDESDEDVEIEMVEEEPPFLKGCGRVGLDLSPVKIVKNPDGSLSQAAMMQTALQKERREMKQEQRQAEMDNIPVGLNKNWIDPMPEEDGRVLASTVRGMGVVQEVPEWKKHISGGAKASYGRKEKKSILEQRQSLPIYKLKNELVKAVHDNQILIVIGETGSGKTTQITQYLAEAGYTTKGKIGCTQPRRVAAMSVAKRVSEEFGCRLGQEVGYTIRFEDCTSPETMIKYMTDGMMLRECLIDPDLSQYSIIMLDEAHERTIHTDVLFGLLKQAVKKRPDMKLIVTSATLDAVKFSQYFFEAPIFTIPGRTYPVEILYTKEAENDYLDAAMITVMQIHLTEPPGDILLFLTGQEEIDTSCEVLFERMKALGPEVPDLIILPVYSALPSEMQTRIFEPAPPGSRKVVIATNIAETSLTIDGIYYVVDPGFVKQKVYNSKTGMDQLIVTPISQAQAKQRAGRAGRTGPGKCYRLYTERAYRDEMLATNVPEIQRTNLASTVLALKAMGINDLLSFDFMDPPPMQTLISAMEQLHALSALDDEGLLTRLGRRMAEFPLEPQLSKMLIMSVNLSCSDEVLTIVSMLSVQNVFYRPKDKQAVADQKKAKFHQAEGDHLTLLAVYNSWKNNKFSNAWCYENFVQIRTLKRAQDVRKQMLGIMDRHKLDVVSCGKSTGRVQKAILSGFFANAAKKDPQEGYRTLVDSQVVYIHPSSALFNRQPDWVVYHELVLTTKEYMREVTAIDPKWLVEFAPKFFRFSDPTKLSKAKKQQKIEPLYNKYEDANAWRISRAFRKFHVKVTF</sequence>
<feature type="compositionally biased region" description="Basic and acidic residues" evidence="12">
    <location>
        <begin position="345"/>
        <end position="354"/>
    </location>
</feature>
<dbReference type="GO" id="GO:0016787">
    <property type="term" value="F:hydrolase activity"/>
    <property type="evidence" value="ECO:0007669"/>
    <property type="project" value="UniProtKB-KW"/>
</dbReference>
<keyword evidence="9" id="KW-0539">Nucleus</keyword>
<evidence type="ECO:0000256" key="4">
    <source>
        <dbReference type="ARBA" id="ARBA00022741"/>
    </source>
</evidence>
<dbReference type="EC" id="3.6.4.13" evidence="2"/>
<proteinExistence type="inferred from homology"/>
<evidence type="ECO:0000256" key="9">
    <source>
        <dbReference type="ARBA" id="ARBA00023242"/>
    </source>
</evidence>
<dbReference type="Gene3D" id="3.40.50.300">
    <property type="entry name" value="P-loop containing nucleotide triphosphate hydrolases"/>
    <property type="match status" value="2"/>
</dbReference>
<dbReference type="FunFam" id="1.20.120.1080:FF:000001">
    <property type="entry name" value="Pre-mRNA-splicing factor ATP-dependent RNA helicase"/>
    <property type="match status" value="1"/>
</dbReference>
<dbReference type="FunFam" id="2.40.50.140:FF:000061">
    <property type="entry name" value="ATP-dependent RNA helicase DHX8"/>
    <property type="match status" value="1"/>
</dbReference>
<keyword evidence="4" id="KW-0547">Nucleotide-binding</keyword>
<feature type="compositionally biased region" description="Polar residues" evidence="12">
    <location>
        <begin position="320"/>
        <end position="330"/>
    </location>
</feature>
<dbReference type="Pfam" id="PF07717">
    <property type="entry name" value="OB_NTP_bind"/>
    <property type="match status" value="1"/>
</dbReference>
<dbReference type="AlphaFoldDB" id="A0AAD9J343"/>
<dbReference type="Pfam" id="PF00575">
    <property type="entry name" value="S1"/>
    <property type="match status" value="1"/>
</dbReference>
<evidence type="ECO:0000256" key="3">
    <source>
        <dbReference type="ARBA" id="ARBA00022664"/>
    </source>
</evidence>
<dbReference type="Gene3D" id="1.20.120.1080">
    <property type="match status" value="1"/>
</dbReference>
<dbReference type="InterPro" id="IPR003029">
    <property type="entry name" value="S1_domain"/>
</dbReference>
<organism evidence="16 17">
    <name type="scientific">Paralvinella palmiformis</name>
    <dbReference type="NCBI Taxonomy" id="53620"/>
    <lineage>
        <taxon>Eukaryota</taxon>
        <taxon>Metazoa</taxon>
        <taxon>Spiralia</taxon>
        <taxon>Lophotrochozoa</taxon>
        <taxon>Annelida</taxon>
        <taxon>Polychaeta</taxon>
        <taxon>Sedentaria</taxon>
        <taxon>Canalipalpata</taxon>
        <taxon>Terebellida</taxon>
        <taxon>Terebelliformia</taxon>
        <taxon>Alvinellidae</taxon>
        <taxon>Paralvinella</taxon>
    </lineage>
</organism>